<proteinExistence type="predicted"/>
<dbReference type="Gene3D" id="2.40.50.180">
    <property type="entry name" value="CheA-289, Domain 4"/>
    <property type="match status" value="1"/>
</dbReference>
<name>A0A842HFW6_9BACT</name>
<dbReference type="InterPro" id="IPR039315">
    <property type="entry name" value="CheW"/>
</dbReference>
<dbReference type="InterPro" id="IPR036061">
    <property type="entry name" value="CheW-like_dom_sf"/>
</dbReference>
<dbReference type="EMBL" id="JACHVB010000025">
    <property type="protein sequence ID" value="MBC2594526.1"/>
    <property type="molecule type" value="Genomic_DNA"/>
</dbReference>
<gene>
    <name evidence="5" type="ORF">H5P28_09675</name>
</gene>
<comment type="caution">
    <text evidence="5">The sequence shown here is derived from an EMBL/GenBank/DDBJ whole genome shotgun (WGS) entry which is preliminary data.</text>
</comment>
<sequence>MSEELLPPPENRQVESLLDRPYPEGYREEWIERIKNPPEEETRETVALLVFRLQDEWLALACPVVKEVCAEATVHRIPRRSNDVLRGVCNVRGELQLTVALQALLGLRDPKAEAASLSRRVYRRMILIGRDNNAFAFRVEEVYGVVHFELTQMQAVPVTVAKALATYTKGLFSLRGQQIGWLDDELIFHSLSNKIL</sequence>
<keyword evidence="6" id="KW-1185">Reference proteome</keyword>
<dbReference type="InterPro" id="IPR002545">
    <property type="entry name" value="CheW-lke_dom"/>
</dbReference>
<evidence type="ECO:0000256" key="2">
    <source>
        <dbReference type="ARBA" id="ARBA00021483"/>
    </source>
</evidence>
<dbReference type="PANTHER" id="PTHR22617:SF45">
    <property type="entry name" value="CHEMOTAXIS PROTEIN CHEW"/>
    <property type="match status" value="1"/>
</dbReference>
<evidence type="ECO:0000259" key="4">
    <source>
        <dbReference type="PROSITE" id="PS50851"/>
    </source>
</evidence>
<reference evidence="5 6" key="1">
    <citation type="submission" date="2020-07" db="EMBL/GenBank/DDBJ databases">
        <authorList>
            <person name="Feng X."/>
        </authorList>
    </citation>
    <scope>NUCLEOTIDE SEQUENCE [LARGE SCALE GENOMIC DNA]</scope>
    <source>
        <strain evidence="5 6">JCM31066</strain>
    </source>
</reference>
<comment type="subcellular location">
    <subcellularLocation>
        <location evidence="1">Cytoplasm</location>
    </subcellularLocation>
</comment>
<evidence type="ECO:0000256" key="1">
    <source>
        <dbReference type="ARBA" id="ARBA00004496"/>
    </source>
</evidence>
<dbReference type="PANTHER" id="PTHR22617">
    <property type="entry name" value="CHEMOTAXIS SENSOR HISTIDINE KINASE-RELATED"/>
    <property type="match status" value="1"/>
</dbReference>
<dbReference type="AlphaFoldDB" id="A0A842HFW6"/>
<protein>
    <recommendedName>
        <fullName evidence="2">Chemotaxis protein CheW</fullName>
    </recommendedName>
</protein>
<organism evidence="5 6">
    <name type="scientific">Ruficoccus amylovorans</name>
    <dbReference type="NCBI Taxonomy" id="1804625"/>
    <lineage>
        <taxon>Bacteria</taxon>
        <taxon>Pseudomonadati</taxon>
        <taxon>Verrucomicrobiota</taxon>
        <taxon>Opitutia</taxon>
        <taxon>Puniceicoccales</taxon>
        <taxon>Cerasicoccaceae</taxon>
        <taxon>Ruficoccus</taxon>
    </lineage>
</organism>
<dbReference type="Proteomes" id="UP000546464">
    <property type="component" value="Unassembled WGS sequence"/>
</dbReference>
<dbReference type="RefSeq" id="WP_185675507.1">
    <property type="nucleotide sequence ID" value="NZ_JACHVB010000025.1"/>
</dbReference>
<dbReference type="Gene3D" id="2.30.30.40">
    <property type="entry name" value="SH3 Domains"/>
    <property type="match status" value="1"/>
</dbReference>
<dbReference type="GO" id="GO:0007165">
    <property type="term" value="P:signal transduction"/>
    <property type="evidence" value="ECO:0007669"/>
    <property type="project" value="InterPro"/>
</dbReference>
<dbReference type="PROSITE" id="PS50851">
    <property type="entry name" value="CHEW"/>
    <property type="match status" value="1"/>
</dbReference>
<dbReference type="SUPFAM" id="SSF50341">
    <property type="entry name" value="CheW-like"/>
    <property type="match status" value="1"/>
</dbReference>
<dbReference type="GO" id="GO:0005829">
    <property type="term" value="C:cytosol"/>
    <property type="evidence" value="ECO:0007669"/>
    <property type="project" value="TreeGrafter"/>
</dbReference>
<feature type="domain" description="CheW-like" evidence="4">
    <location>
        <begin position="45"/>
        <end position="193"/>
    </location>
</feature>
<accession>A0A842HFW6</accession>
<dbReference type="SMART" id="SM00260">
    <property type="entry name" value="CheW"/>
    <property type="match status" value="1"/>
</dbReference>
<evidence type="ECO:0000256" key="3">
    <source>
        <dbReference type="ARBA" id="ARBA00022490"/>
    </source>
</evidence>
<dbReference type="GO" id="GO:0006935">
    <property type="term" value="P:chemotaxis"/>
    <property type="evidence" value="ECO:0007669"/>
    <property type="project" value="InterPro"/>
</dbReference>
<keyword evidence="3" id="KW-0963">Cytoplasm</keyword>
<evidence type="ECO:0000313" key="5">
    <source>
        <dbReference type="EMBL" id="MBC2594526.1"/>
    </source>
</evidence>
<dbReference type="Pfam" id="PF01584">
    <property type="entry name" value="CheW"/>
    <property type="match status" value="1"/>
</dbReference>
<evidence type="ECO:0000313" key="6">
    <source>
        <dbReference type="Proteomes" id="UP000546464"/>
    </source>
</evidence>